<dbReference type="InterPro" id="IPR053967">
    <property type="entry name" value="LlgE_F_G-like_D1"/>
</dbReference>
<dbReference type="InterPro" id="IPR020013">
    <property type="entry name" value="Flagellar_FlgE/F/G"/>
</dbReference>
<proteinExistence type="inferred from homology"/>
<evidence type="ECO:0000256" key="3">
    <source>
        <dbReference type="ARBA" id="ARBA00019015"/>
    </source>
</evidence>
<feature type="domain" description="Flagellar basal body rod protein N-terminal" evidence="6">
    <location>
        <begin position="9"/>
        <end position="36"/>
    </location>
</feature>
<evidence type="ECO:0000256" key="2">
    <source>
        <dbReference type="ARBA" id="ARBA00009677"/>
    </source>
</evidence>
<evidence type="ECO:0000313" key="10">
    <source>
        <dbReference type="EMBL" id="GAX59805.1"/>
    </source>
</evidence>
<evidence type="ECO:0000256" key="5">
    <source>
        <dbReference type="RuleBase" id="RU362116"/>
    </source>
</evidence>
<keyword evidence="10" id="KW-0966">Cell projection</keyword>
<dbReference type="GO" id="GO:0009425">
    <property type="term" value="C:bacterial-type flagellum basal body"/>
    <property type="evidence" value="ECO:0007669"/>
    <property type="project" value="UniProtKB-SubCell"/>
</dbReference>
<dbReference type="InterPro" id="IPR011491">
    <property type="entry name" value="FlgE_D2"/>
</dbReference>
<evidence type="ECO:0000313" key="11">
    <source>
        <dbReference type="Proteomes" id="UP000218542"/>
    </source>
</evidence>
<evidence type="ECO:0000256" key="1">
    <source>
        <dbReference type="ARBA" id="ARBA00004117"/>
    </source>
</evidence>
<dbReference type="InterPro" id="IPR037925">
    <property type="entry name" value="FlgE/F/G-like"/>
</dbReference>
<keyword evidence="11" id="KW-1185">Reference proteome</keyword>
<reference evidence="11" key="1">
    <citation type="journal article" date="2017" name="Environ. Microbiol. Rep.">
        <title>Genetic Diversity of Marine Anaerobic Ammonium-Oxidizing Bacteria as Revealed by Genomic and Proteomic Analyses of 'Candidatus Scalindua japonica'.</title>
        <authorList>
            <person name="Oshiki M."/>
            <person name="Mizuto K."/>
            <person name="Kimura Z."/>
            <person name="Kindaichi T."/>
            <person name="Satoh H."/>
            <person name="Okabe S."/>
        </authorList>
    </citation>
    <scope>NUCLEOTIDE SEQUENCE [LARGE SCALE GENOMIC DNA]</scope>
    <source>
        <strain evidence="11">husup-a2</strain>
    </source>
</reference>
<sequence length="536" mass="55346">MATSSLVAGISGLKTSQTSLNVIGDNLANLNTSGFKTSRVNFANELSQTMRSALAPSGGLGGRNPIQIGTGTTISSIDKDFSQGNMSPTGRPLDLGIQGDGFFMLTNDFQDFYSRVGAFSMDKNNDLVDSGTGLRVKGVSGSAINIPVNATLSGKATTKTSLSGNLNSEFNTGAINHILKTDSPFQSGAVAATAATALNALDNNTANYIAGDKIDITGTEHKGIDISKSFIYGSGAGQDGTTLGDLSTFINSNFGTASTTIDASGDLLLTATPSGHSELTLNIADATGNTGGTSFSNFNINTTGTGDGYVTTIPIFDTQGSSRLVTLSFEKTASNTWDMVATMKPSEGSVTDAISAINFNNDGSYSSITGTSTITITYPDNTTQTVNLELGTPNTLDGLTQFGSASSAASIDQDGHEEGFFSTTTVNQDGNVVALFTNGKTKNVGQLQLATFSNPSGLSTEGNNLLSPTLASGAAVLKTAQSGRVGSILSGVLESSNVDIAEEFTKLIVSQRSFQANSRTITTTDEIMQELVNIVR</sequence>
<comment type="function">
    <text evidence="5">A flexible structure which links the flagellar filament to the drive apparatus in the basal body.</text>
</comment>
<gene>
    <name evidence="10" type="ORF">SCALIN_C04_0293</name>
</gene>
<dbReference type="InterPro" id="IPR001444">
    <property type="entry name" value="Flag_bb_rod_N"/>
</dbReference>
<dbReference type="InterPro" id="IPR037058">
    <property type="entry name" value="Falgellar_hook_FlgE_sf"/>
</dbReference>
<protein>
    <recommendedName>
        <fullName evidence="3 5">Flagellar hook protein FlgE</fullName>
    </recommendedName>
</protein>
<organism evidence="10 11">
    <name type="scientific">Candidatus Scalindua japonica</name>
    <dbReference type="NCBI Taxonomy" id="1284222"/>
    <lineage>
        <taxon>Bacteria</taxon>
        <taxon>Pseudomonadati</taxon>
        <taxon>Planctomycetota</taxon>
        <taxon>Candidatus Brocadiia</taxon>
        <taxon>Candidatus Brocadiales</taxon>
        <taxon>Candidatus Scalinduaceae</taxon>
        <taxon>Candidatus Scalindua</taxon>
    </lineage>
</organism>
<accession>A0A286TVE1</accession>
<comment type="subcellular location">
    <subcellularLocation>
        <location evidence="1 5">Bacterial flagellum basal body</location>
    </subcellularLocation>
</comment>
<dbReference type="SUPFAM" id="SSF117143">
    <property type="entry name" value="Flagellar hook protein flgE"/>
    <property type="match status" value="1"/>
</dbReference>
<dbReference type="NCBIfam" id="TIGR03506">
    <property type="entry name" value="FlgEFG_subfam"/>
    <property type="match status" value="2"/>
</dbReference>
<dbReference type="Pfam" id="PF06429">
    <property type="entry name" value="Flg_bbr_C"/>
    <property type="match status" value="1"/>
</dbReference>
<evidence type="ECO:0000259" key="6">
    <source>
        <dbReference type="Pfam" id="PF00460"/>
    </source>
</evidence>
<keyword evidence="4 5" id="KW-0975">Bacterial flagellum</keyword>
<feature type="domain" description="Flagellar hook protein FlgE/F/G-like D1" evidence="9">
    <location>
        <begin position="97"/>
        <end position="151"/>
    </location>
</feature>
<comment type="similarity">
    <text evidence="2 5">Belongs to the flagella basal body rod proteins family.</text>
</comment>
<dbReference type="PROSITE" id="PS00588">
    <property type="entry name" value="FLAGELLA_BB_ROD"/>
    <property type="match status" value="1"/>
</dbReference>
<evidence type="ECO:0000259" key="7">
    <source>
        <dbReference type="Pfam" id="PF06429"/>
    </source>
</evidence>
<dbReference type="OrthoDB" id="9804559at2"/>
<dbReference type="EMBL" id="BAOS01000004">
    <property type="protein sequence ID" value="GAX59805.1"/>
    <property type="molecule type" value="Genomic_DNA"/>
</dbReference>
<feature type="domain" description="Flagellar hook protein FlgE D2" evidence="8">
    <location>
        <begin position="293"/>
        <end position="416"/>
    </location>
</feature>
<dbReference type="InterPro" id="IPR010930">
    <property type="entry name" value="Flg_bb/hook_C_dom"/>
</dbReference>
<keyword evidence="10" id="KW-0969">Cilium</keyword>
<evidence type="ECO:0000259" key="9">
    <source>
        <dbReference type="Pfam" id="PF22692"/>
    </source>
</evidence>
<dbReference type="GO" id="GO:0005829">
    <property type="term" value="C:cytosol"/>
    <property type="evidence" value="ECO:0007669"/>
    <property type="project" value="TreeGrafter"/>
</dbReference>
<dbReference type="Pfam" id="PF22692">
    <property type="entry name" value="LlgE_F_G_D1"/>
    <property type="match status" value="1"/>
</dbReference>
<dbReference type="InterPro" id="IPR019776">
    <property type="entry name" value="Flagellar_basal_body_rod_CS"/>
</dbReference>
<dbReference type="Pfam" id="PF07559">
    <property type="entry name" value="FlgE_D2"/>
    <property type="match status" value="1"/>
</dbReference>
<dbReference type="GO" id="GO:0009424">
    <property type="term" value="C:bacterial-type flagellum hook"/>
    <property type="evidence" value="ECO:0007669"/>
    <property type="project" value="TreeGrafter"/>
</dbReference>
<dbReference type="PANTHER" id="PTHR30435">
    <property type="entry name" value="FLAGELLAR PROTEIN"/>
    <property type="match status" value="1"/>
</dbReference>
<dbReference type="GO" id="GO:0071978">
    <property type="term" value="P:bacterial-type flagellum-dependent swarming motility"/>
    <property type="evidence" value="ECO:0007669"/>
    <property type="project" value="TreeGrafter"/>
</dbReference>
<dbReference type="Proteomes" id="UP000218542">
    <property type="component" value="Unassembled WGS sequence"/>
</dbReference>
<feature type="domain" description="Flagellar basal-body/hook protein C-terminal" evidence="7">
    <location>
        <begin position="490"/>
        <end position="533"/>
    </location>
</feature>
<name>A0A286TVE1_9BACT</name>
<keyword evidence="10" id="KW-0282">Flagellum</keyword>
<dbReference type="Pfam" id="PF00460">
    <property type="entry name" value="Flg_bb_rod"/>
    <property type="match status" value="1"/>
</dbReference>
<dbReference type="PANTHER" id="PTHR30435:SF1">
    <property type="entry name" value="FLAGELLAR HOOK PROTEIN FLGE"/>
    <property type="match status" value="1"/>
</dbReference>
<dbReference type="Gene3D" id="2.60.98.20">
    <property type="entry name" value="Flagellar hook protein FlgE"/>
    <property type="match status" value="1"/>
</dbReference>
<evidence type="ECO:0000256" key="4">
    <source>
        <dbReference type="ARBA" id="ARBA00023143"/>
    </source>
</evidence>
<dbReference type="RefSeq" id="WP_096892934.1">
    <property type="nucleotide sequence ID" value="NZ_BAOS01000004.1"/>
</dbReference>
<comment type="caution">
    <text evidence="10">The sequence shown here is derived from an EMBL/GenBank/DDBJ whole genome shotgun (WGS) entry which is preliminary data.</text>
</comment>
<evidence type="ECO:0000259" key="8">
    <source>
        <dbReference type="Pfam" id="PF07559"/>
    </source>
</evidence>
<dbReference type="AlphaFoldDB" id="A0A286TVE1"/>